<dbReference type="EMBL" id="JAGMUU010000001">
    <property type="protein sequence ID" value="KAH7162494.1"/>
    <property type="molecule type" value="Genomic_DNA"/>
</dbReference>
<dbReference type="AlphaFoldDB" id="A0A9P9FJ85"/>
<dbReference type="SUPFAM" id="SSF88697">
    <property type="entry name" value="PUA domain-like"/>
    <property type="match status" value="1"/>
</dbReference>
<keyword evidence="2" id="KW-1185">Reference proteome</keyword>
<dbReference type="Proteomes" id="UP000717696">
    <property type="component" value="Unassembled WGS sequence"/>
</dbReference>
<organism evidence="1 2">
    <name type="scientific">Dactylonectria estremocensis</name>
    <dbReference type="NCBI Taxonomy" id="1079267"/>
    <lineage>
        <taxon>Eukaryota</taxon>
        <taxon>Fungi</taxon>
        <taxon>Dikarya</taxon>
        <taxon>Ascomycota</taxon>
        <taxon>Pezizomycotina</taxon>
        <taxon>Sordariomycetes</taxon>
        <taxon>Hypocreomycetidae</taxon>
        <taxon>Hypocreales</taxon>
        <taxon>Nectriaceae</taxon>
        <taxon>Dactylonectria</taxon>
    </lineage>
</organism>
<gene>
    <name evidence="1" type="ORF">B0J13DRAFT_601138</name>
</gene>
<evidence type="ECO:0000313" key="1">
    <source>
        <dbReference type="EMBL" id="KAH7162494.1"/>
    </source>
</evidence>
<evidence type="ECO:0000313" key="2">
    <source>
        <dbReference type="Proteomes" id="UP000717696"/>
    </source>
</evidence>
<dbReference type="Gene3D" id="2.30.280.10">
    <property type="entry name" value="SRA-YDG"/>
    <property type="match status" value="1"/>
</dbReference>
<name>A0A9P9FJ85_9HYPO</name>
<comment type="caution">
    <text evidence="1">The sequence shown here is derived from an EMBL/GenBank/DDBJ whole genome shotgun (WGS) entry which is preliminary data.</text>
</comment>
<protein>
    <submittedName>
        <fullName evidence="1">PUA-like domain-containing protein</fullName>
    </submittedName>
</protein>
<sequence length="431" mass="49230">MPTRSSIGYRQVPLSAGLACDYDWMYDGSSDYLTHQKDPLSITGSTESLHNHALPSGDGLDEGLLLHLCDSIRSSLGDRRILGPRWEEAMGLLTAVLKDEANGTPMIEFSTVQTARLDKLLSDIVNPGNRPMPTPTRFRDDVNVAERLQRLWRTRFLESYFTIDQNRYNTLPRTGRLHDVIMNEPDESNPGRWRAKAREALSELEGNLIFEPGHWWLNLACAQRDGIVGSVLETPTKGKYGVTALPLVTGWESVFLPGGTVKYVKEGHISDLHISLLSQVGTQIRILRGHRLQSPLAPKAGIRYDGLYIIRQYGQRLNLRTGLHRVVLTLERVEDTYSVDELIQVPRPSQLDDWKLFETYEGEIIKQRKGQRGFLDWKMERAQEKMDQEQYMRTLAFQTSLELAKIGQPSRVQSFLRTHRKRREPIIDNVL</sequence>
<proteinExistence type="predicted"/>
<dbReference type="OrthoDB" id="3244603at2759"/>
<dbReference type="InterPro" id="IPR015947">
    <property type="entry name" value="PUA-like_sf"/>
</dbReference>
<accession>A0A9P9FJ85</accession>
<reference evidence="1" key="1">
    <citation type="journal article" date="2021" name="Nat. Commun.">
        <title>Genetic determinants of endophytism in the Arabidopsis root mycobiome.</title>
        <authorList>
            <person name="Mesny F."/>
            <person name="Miyauchi S."/>
            <person name="Thiergart T."/>
            <person name="Pickel B."/>
            <person name="Atanasova L."/>
            <person name="Karlsson M."/>
            <person name="Huettel B."/>
            <person name="Barry K.W."/>
            <person name="Haridas S."/>
            <person name="Chen C."/>
            <person name="Bauer D."/>
            <person name="Andreopoulos W."/>
            <person name="Pangilinan J."/>
            <person name="LaButti K."/>
            <person name="Riley R."/>
            <person name="Lipzen A."/>
            <person name="Clum A."/>
            <person name="Drula E."/>
            <person name="Henrissat B."/>
            <person name="Kohler A."/>
            <person name="Grigoriev I.V."/>
            <person name="Martin F.M."/>
            <person name="Hacquard S."/>
        </authorList>
    </citation>
    <scope>NUCLEOTIDE SEQUENCE</scope>
    <source>
        <strain evidence="1">MPI-CAGE-AT-0021</strain>
    </source>
</reference>
<dbReference type="InterPro" id="IPR036987">
    <property type="entry name" value="SRA-YDG_sf"/>
</dbReference>